<dbReference type="PANTHER" id="PTHR12072">
    <property type="entry name" value="CWF19, CELL CYCLE CONTROL PROTEIN"/>
    <property type="match status" value="1"/>
</dbReference>
<dbReference type="GO" id="GO:0071014">
    <property type="term" value="C:post-mRNA release spliceosomal complex"/>
    <property type="evidence" value="ECO:0007669"/>
    <property type="project" value="TreeGrafter"/>
</dbReference>
<evidence type="ECO:0000259" key="4">
    <source>
        <dbReference type="Pfam" id="PF04677"/>
    </source>
</evidence>
<dbReference type="GO" id="GO:0000398">
    <property type="term" value="P:mRNA splicing, via spliceosome"/>
    <property type="evidence" value="ECO:0007669"/>
    <property type="project" value="TreeGrafter"/>
</dbReference>
<keyword evidence="5" id="KW-1185">Reference proteome</keyword>
<reference evidence="6" key="1">
    <citation type="submission" date="2024-02" db="UniProtKB">
        <authorList>
            <consortium name="WormBaseParasite"/>
        </authorList>
    </citation>
    <scope>IDENTIFICATION</scope>
</reference>
<accession>A0AAF3ETW3</accession>
<dbReference type="InterPro" id="IPR006767">
    <property type="entry name" value="Cwf19-like_C_dom-2"/>
</dbReference>
<dbReference type="AlphaFoldDB" id="A0AAF3ETW3"/>
<dbReference type="WBParaSite" id="MBELARI_LOCUS17602">
    <property type="protein sequence ID" value="MBELARI_LOCUS17602"/>
    <property type="gene ID" value="MBELARI_LOCUS17602"/>
</dbReference>
<evidence type="ECO:0000313" key="5">
    <source>
        <dbReference type="Proteomes" id="UP000887575"/>
    </source>
</evidence>
<dbReference type="CDD" id="cd07380">
    <property type="entry name" value="MPP_CWF19_N"/>
    <property type="match status" value="1"/>
</dbReference>
<dbReference type="InterPro" id="IPR006768">
    <property type="entry name" value="Cwf19-like_C_dom-1"/>
</dbReference>
<dbReference type="InterPro" id="IPR036265">
    <property type="entry name" value="HIT-like_sf"/>
</dbReference>
<dbReference type="Proteomes" id="UP000887575">
    <property type="component" value="Unassembled WGS sequence"/>
</dbReference>
<protein>
    <submittedName>
        <fullName evidence="6">CWF19-like protein 1</fullName>
    </submittedName>
</protein>
<evidence type="ECO:0000313" key="6">
    <source>
        <dbReference type="WBParaSite" id="MBELARI_LOCUS17602"/>
    </source>
</evidence>
<feature type="region of interest" description="Disordered" evidence="2">
    <location>
        <begin position="286"/>
        <end position="315"/>
    </location>
</feature>
<feature type="domain" description="Cwf19-like protein C-terminal" evidence="3">
    <location>
        <begin position="448"/>
        <end position="528"/>
    </location>
</feature>
<name>A0AAF3ETW3_9BILA</name>
<evidence type="ECO:0000256" key="1">
    <source>
        <dbReference type="ARBA" id="ARBA00006795"/>
    </source>
</evidence>
<dbReference type="Pfam" id="PF04677">
    <property type="entry name" value="CwfJ_C_1"/>
    <property type="match status" value="1"/>
</dbReference>
<comment type="similarity">
    <text evidence="1">Belongs to the CWF19 family.</text>
</comment>
<dbReference type="Gene3D" id="3.30.428.10">
    <property type="entry name" value="HIT-like"/>
    <property type="match status" value="1"/>
</dbReference>
<organism evidence="5 6">
    <name type="scientific">Mesorhabditis belari</name>
    <dbReference type="NCBI Taxonomy" id="2138241"/>
    <lineage>
        <taxon>Eukaryota</taxon>
        <taxon>Metazoa</taxon>
        <taxon>Ecdysozoa</taxon>
        <taxon>Nematoda</taxon>
        <taxon>Chromadorea</taxon>
        <taxon>Rhabditida</taxon>
        <taxon>Rhabditina</taxon>
        <taxon>Rhabditomorpha</taxon>
        <taxon>Rhabditoidea</taxon>
        <taxon>Rhabditidae</taxon>
        <taxon>Mesorhabditinae</taxon>
        <taxon>Mesorhabditis</taxon>
    </lineage>
</organism>
<evidence type="ECO:0000256" key="2">
    <source>
        <dbReference type="SAM" id="MobiDB-lite"/>
    </source>
</evidence>
<dbReference type="PANTHER" id="PTHR12072:SF4">
    <property type="entry name" value="CWF19-LIKE PROTEIN 1"/>
    <property type="match status" value="1"/>
</dbReference>
<feature type="compositionally biased region" description="Basic and acidic residues" evidence="2">
    <location>
        <begin position="292"/>
        <end position="315"/>
    </location>
</feature>
<dbReference type="InterPro" id="IPR040194">
    <property type="entry name" value="Cwf19-like"/>
</dbReference>
<feature type="domain" description="Cwf19-like C-terminal" evidence="4">
    <location>
        <begin position="314"/>
        <end position="429"/>
    </location>
</feature>
<proteinExistence type="inferred from homology"/>
<dbReference type="Pfam" id="PF04676">
    <property type="entry name" value="CwfJ_C_2"/>
    <property type="match status" value="1"/>
</dbReference>
<dbReference type="GO" id="GO:0061632">
    <property type="term" value="F:RNA lariat debranching enzyme activator activity"/>
    <property type="evidence" value="ECO:0007669"/>
    <property type="project" value="TreeGrafter"/>
</dbReference>
<dbReference type="SUPFAM" id="SSF54197">
    <property type="entry name" value="HIT-like"/>
    <property type="match status" value="1"/>
</dbReference>
<sequence length="534" mass="60232">MAPTKILTCGDVNGNFYALQKKLNTIIKKSGPFDMLLCVGEFFGEDDSINAKMIDGHINLPIHTYILGPCCPSTSSYYPEDSAEISSNITFLGKRGILNTPAGLTIAYVSGIEGQTSNMVQFNIEDVIAMLKPVEVMGEFTGVDILLTSVWPAEVAKHSTNQPPEEVEGSKLVSRLAAGLRPRYHFAGGAIHYERSPYRNHRVIVEKQRHCTRFIGLAPVDNPAKEKWIYAFSLQPLKILTREELIVQPPNSTEFPYMDILEAQVQKERDEMMGKLEKDGSARNNFFDMETDMNKDNDIGSRKRQKEDWQSDAPAAKREQQPCWFCLSNVDAEKHLVVSVGANCYAAMPKGPLTDDHVLILSIGHIQSLVAAPPDVREEMNKYKNAFTLAADKAGKALVIFERNYKSQHLQLQMIPVPKKNAKHLKTAFLNQANMKGIEMTFIPEEEKLWDLVNEGCPYFFVELPDGSKLFTRSMKNFPLQFGREVLATSTILDCEEKVDWRACELGKERETELSKELQARFKPFDFTDEDDSD</sequence>
<evidence type="ECO:0000259" key="3">
    <source>
        <dbReference type="Pfam" id="PF04676"/>
    </source>
</evidence>